<proteinExistence type="predicted"/>
<keyword evidence="4" id="KW-1185">Reference proteome</keyword>
<dbReference type="Proteomes" id="UP000663829">
    <property type="component" value="Unassembled WGS sequence"/>
</dbReference>
<gene>
    <name evidence="2" type="ORF">GPM918_LOCUS31334</name>
    <name evidence="3" type="ORF">SRO942_LOCUS31973</name>
</gene>
<dbReference type="EMBL" id="CAJOBC010069411">
    <property type="protein sequence ID" value="CAF4237430.1"/>
    <property type="molecule type" value="Genomic_DNA"/>
</dbReference>
<keyword evidence="1" id="KW-0472">Membrane</keyword>
<dbReference type="Proteomes" id="UP000681722">
    <property type="component" value="Unassembled WGS sequence"/>
</dbReference>
<evidence type="ECO:0000313" key="2">
    <source>
        <dbReference type="EMBL" id="CAF1360076.1"/>
    </source>
</evidence>
<name>A0A815I210_9BILA</name>
<evidence type="ECO:0000313" key="3">
    <source>
        <dbReference type="EMBL" id="CAF4237430.1"/>
    </source>
</evidence>
<feature type="non-terminal residue" evidence="2">
    <location>
        <position position="1"/>
    </location>
</feature>
<dbReference type="EMBL" id="CAJNOQ010015357">
    <property type="protein sequence ID" value="CAF1360076.1"/>
    <property type="molecule type" value="Genomic_DNA"/>
</dbReference>
<keyword evidence="1" id="KW-1133">Transmembrane helix</keyword>
<protein>
    <submittedName>
        <fullName evidence="2">Uncharacterized protein</fullName>
    </submittedName>
</protein>
<organism evidence="2 4">
    <name type="scientific">Didymodactylos carnosus</name>
    <dbReference type="NCBI Taxonomy" id="1234261"/>
    <lineage>
        <taxon>Eukaryota</taxon>
        <taxon>Metazoa</taxon>
        <taxon>Spiralia</taxon>
        <taxon>Gnathifera</taxon>
        <taxon>Rotifera</taxon>
        <taxon>Eurotatoria</taxon>
        <taxon>Bdelloidea</taxon>
        <taxon>Philodinida</taxon>
        <taxon>Philodinidae</taxon>
        <taxon>Didymodactylos</taxon>
    </lineage>
</organism>
<accession>A0A815I210</accession>
<sequence>MVKTAPLYSNLQYMPNLIEINLTIDKCYESVLKHVYQHIFMSNNRLEIVRIKRTDYFDYNQKTFYFYSTNSLSTWYSSTIRLLNIDLYDSKEMLIVMDNLPKIETLCIRLESLQLQDNIEYKQLSTKVNFLTKFSLIAIIIHYAALTSLIKYLEKLKYLSFYSDHVCGSHCNGENVFNRIIDGNILKNDILSKLKQLEKFQFYIGSLSYIEMTNDDIITTFQSDEWQKWTIGCFTNKYREDSSLINYCIYSLPYNFQLVDSMSKGFLSRTTNKTTSVSTWNNVYLMNLNRPLSLTLMQSINETFPLLNELCIEHFAELDDDLLTNKELIMPKIHTIQIECASINYDVRNIKCFLQLSSNLRTLIILNNFLYKLLNDIELHSVFNRIQYLNIIDTFDLNYLHKLLICFTSVKTLKLQLNRNDPIVKSIKQI</sequence>
<evidence type="ECO:0000256" key="1">
    <source>
        <dbReference type="SAM" id="Phobius"/>
    </source>
</evidence>
<reference evidence="2" key="1">
    <citation type="submission" date="2021-02" db="EMBL/GenBank/DDBJ databases">
        <authorList>
            <person name="Nowell W R."/>
        </authorList>
    </citation>
    <scope>NUCLEOTIDE SEQUENCE</scope>
</reference>
<comment type="caution">
    <text evidence="2">The sequence shown here is derived from an EMBL/GenBank/DDBJ whole genome shotgun (WGS) entry which is preliminary data.</text>
</comment>
<evidence type="ECO:0000313" key="4">
    <source>
        <dbReference type="Proteomes" id="UP000663829"/>
    </source>
</evidence>
<keyword evidence="1" id="KW-0812">Transmembrane</keyword>
<feature type="transmembrane region" description="Helical" evidence="1">
    <location>
        <begin position="134"/>
        <end position="153"/>
    </location>
</feature>
<dbReference type="AlphaFoldDB" id="A0A815I210"/>